<dbReference type="HOGENOM" id="CLU_1019054_0_0_10"/>
<keyword evidence="2" id="KW-1185">Reference proteome</keyword>
<gene>
    <name evidence="1" type="ordered locus">Lbys_2479</name>
</gene>
<dbReference type="STRING" id="649349.Lbys_2479"/>
<evidence type="ECO:0000313" key="1">
    <source>
        <dbReference type="EMBL" id="ADQ18144.1"/>
    </source>
</evidence>
<evidence type="ECO:0000313" key="2">
    <source>
        <dbReference type="Proteomes" id="UP000007435"/>
    </source>
</evidence>
<dbReference type="EMBL" id="CP002305">
    <property type="protein sequence ID" value="ADQ18144.1"/>
    <property type="molecule type" value="Genomic_DNA"/>
</dbReference>
<accession>E4RXT0</accession>
<protein>
    <submittedName>
        <fullName evidence="1">Uncharacterized protein</fullName>
    </submittedName>
</protein>
<dbReference type="eggNOG" id="ENOG502Z87H">
    <property type="taxonomic scope" value="Bacteria"/>
</dbReference>
<reference evidence="1 2" key="2">
    <citation type="journal article" date="2011" name="Stand. Genomic Sci.">
        <title>Complete genome sequence of Leadbetterella byssophila type strain (4M15).</title>
        <authorList>
            <person name="Abt B."/>
            <person name="Teshima H."/>
            <person name="Lucas S."/>
            <person name="Lapidus A."/>
            <person name="Del Rio T.G."/>
            <person name="Nolan M."/>
            <person name="Tice H."/>
            <person name="Cheng J.F."/>
            <person name="Pitluck S."/>
            <person name="Liolios K."/>
            <person name="Pagani I."/>
            <person name="Ivanova N."/>
            <person name="Mavromatis K."/>
            <person name="Pati A."/>
            <person name="Tapia R."/>
            <person name="Han C."/>
            <person name="Goodwin L."/>
            <person name="Chen A."/>
            <person name="Palaniappan K."/>
            <person name="Land M."/>
            <person name="Hauser L."/>
            <person name="Chang Y.J."/>
            <person name="Jeffries C.D."/>
            <person name="Rohde M."/>
            <person name="Goker M."/>
            <person name="Tindall B.J."/>
            <person name="Detter J.C."/>
            <person name="Woyke T."/>
            <person name="Bristow J."/>
            <person name="Eisen J.A."/>
            <person name="Markowitz V."/>
            <person name="Hugenholtz P."/>
            <person name="Klenk H.P."/>
            <person name="Kyrpides N.C."/>
        </authorList>
    </citation>
    <scope>NUCLEOTIDE SEQUENCE [LARGE SCALE GENOMIC DNA]</scope>
    <source>
        <strain evidence="2">DSM 17132 / JCM 16389 / KACC 11308 / NBRC 106382 / 4M15</strain>
    </source>
</reference>
<reference key="1">
    <citation type="submission" date="2010-11" db="EMBL/GenBank/DDBJ databases">
        <title>The complete genome of Leadbetterella byssophila DSM 17132.</title>
        <authorList>
            <consortium name="US DOE Joint Genome Institute (JGI-PGF)"/>
            <person name="Lucas S."/>
            <person name="Copeland A."/>
            <person name="Lapidus A."/>
            <person name="Glavina del Rio T."/>
            <person name="Dalin E."/>
            <person name="Tice H."/>
            <person name="Bruce D."/>
            <person name="Goodwin L."/>
            <person name="Pitluck S."/>
            <person name="Kyrpides N."/>
            <person name="Mavromatis K."/>
            <person name="Ivanova N."/>
            <person name="Teshima H."/>
            <person name="Brettin T."/>
            <person name="Detter J.C."/>
            <person name="Han C."/>
            <person name="Tapia R."/>
            <person name="Land M."/>
            <person name="Hauser L."/>
            <person name="Markowitz V."/>
            <person name="Cheng J.-F."/>
            <person name="Hugenholtz P."/>
            <person name="Woyke T."/>
            <person name="Wu D."/>
            <person name="Tindall B."/>
            <person name="Pomrenke H.G."/>
            <person name="Brambilla E."/>
            <person name="Klenk H.-P."/>
            <person name="Eisen J.A."/>
        </authorList>
    </citation>
    <scope>NUCLEOTIDE SEQUENCE [LARGE SCALE GENOMIC DNA]</scope>
    <source>
        <strain>DSM 17132</strain>
    </source>
</reference>
<organism evidence="1 2">
    <name type="scientific">Leadbetterella byssophila (strain DSM 17132 / JCM 16389 / KACC 11308 / NBRC 106382 / 4M15)</name>
    <dbReference type="NCBI Taxonomy" id="649349"/>
    <lineage>
        <taxon>Bacteria</taxon>
        <taxon>Pseudomonadati</taxon>
        <taxon>Bacteroidota</taxon>
        <taxon>Cytophagia</taxon>
        <taxon>Cytophagales</taxon>
        <taxon>Leadbetterellaceae</taxon>
        <taxon>Leadbetterella</taxon>
    </lineage>
</organism>
<dbReference type="KEGG" id="lby:Lbys_2479"/>
<dbReference type="AlphaFoldDB" id="E4RXT0"/>
<sequence>MVHSLFHTMKKAIFFLSLALLGCDDSKEETSAPAVNTYSLVFIDKTQSVNPNDPFVKAKYSAALQMLVEDNIKNAGDQIDLYYIHENTSKAKVLSIISRTEKEDQTNMSPTDKEASDNAYHLSIKKERQIITQALMQKFLETNTSSSNAETHVTGSVPVISEALKSKPSVQVYYFSDMVESKKGGRDFHIKPPASANEAVVWAREDMGDYEPIGGAKIHIILPFSPNSSSKINNPNVSAYWKRFFDELGANPIKEE</sequence>
<name>E4RXT0_LEAB4</name>
<dbReference type="Proteomes" id="UP000007435">
    <property type="component" value="Chromosome"/>
</dbReference>
<proteinExistence type="predicted"/>